<name>A0ABV6KM11_9BACI</name>
<keyword evidence="5 7" id="KW-1133">Transmembrane helix</keyword>
<accession>A0ABV6KM11</accession>
<organism evidence="9 10">
    <name type="scientific">Robertmurraya beringensis</name>
    <dbReference type="NCBI Taxonomy" id="641660"/>
    <lineage>
        <taxon>Bacteria</taxon>
        <taxon>Bacillati</taxon>
        <taxon>Bacillota</taxon>
        <taxon>Bacilli</taxon>
        <taxon>Bacillales</taxon>
        <taxon>Bacillaceae</taxon>
        <taxon>Robertmurraya</taxon>
    </lineage>
</organism>
<evidence type="ECO:0000256" key="2">
    <source>
        <dbReference type="ARBA" id="ARBA00006448"/>
    </source>
</evidence>
<dbReference type="InterPro" id="IPR023090">
    <property type="entry name" value="UPF0702_alpha/beta_dom_sf"/>
</dbReference>
<feature type="transmembrane region" description="Helical" evidence="7">
    <location>
        <begin position="33"/>
        <end position="51"/>
    </location>
</feature>
<evidence type="ECO:0000256" key="6">
    <source>
        <dbReference type="ARBA" id="ARBA00023136"/>
    </source>
</evidence>
<evidence type="ECO:0000256" key="3">
    <source>
        <dbReference type="ARBA" id="ARBA00022475"/>
    </source>
</evidence>
<evidence type="ECO:0000256" key="4">
    <source>
        <dbReference type="ARBA" id="ARBA00022692"/>
    </source>
</evidence>
<comment type="subcellular location">
    <subcellularLocation>
        <location evidence="1">Cell membrane</location>
        <topology evidence="1">Multi-pass membrane protein</topology>
    </subcellularLocation>
</comment>
<keyword evidence="6 7" id="KW-0472">Membrane</keyword>
<comment type="similarity">
    <text evidence="2">Belongs to the UPF0702 family.</text>
</comment>
<evidence type="ECO:0000313" key="10">
    <source>
        <dbReference type="Proteomes" id="UP001589738"/>
    </source>
</evidence>
<dbReference type="Pfam" id="PF04239">
    <property type="entry name" value="DUF421"/>
    <property type="match status" value="1"/>
</dbReference>
<gene>
    <name evidence="9" type="ORF">ACFFHF_03260</name>
</gene>
<proteinExistence type="inferred from homology"/>
<dbReference type="PANTHER" id="PTHR34582">
    <property type="entry name" value="UPF0702 TRANSMEMBRANE PROTEIN YCAP"/>
    <property type="match status" value="1"/>
</dbReference>
<evidence type="ECO:0000256" key="1">
    <source>
        <dbReference type="ARBA" id="ARBA00004651"/>
    </source>
</evidence>
<keyword evidence="10" id="KW-1185">Reference proteome</keyword>
<dbReference type="RefSeq" id="WP_377057590.1">
    <property type="nucleotide sequence ID" value="NZ_JBHLUU010000015.1"/>
</dbReference>
<protein>
    <submittedName>
        <fullName evidence="9">DUF421 domain-containing protein</fullName>
    </submittedName>
</protein>
<sequence length="216" mass="25072">MDQYFLIVIRTIILYGVISIIFRLMGKRELGELNVLDLVVYIMIAEIAVVGIEKPEETIVNNILPMAVLMIIQITLAFFSLKSKKVRDMLDGKPSIIINNGKIDEHEMRKQRYNFDDLLLQLRDKDIRNIRDVEFAILETSGKLSVYEKSPNQGGITIPLILDGEVQESNLQRLEKNKFWLLQELKKLGYTQVKEISFCSFQDGKFFVDRIDTKKR</sequence>
<keyword evidence="4 7" id="KW-0812">Transmembrane</keyword>
<evidence type="ECO:0000313" key="9">
    <source>
        <dbReference type="EMBL" id="MFC0474314.1"/>
    </source>
</evidence>
<dbReference type="PANTHER" id="PTHR34582:SF6">
    <property type="entry name" value="UPF0702 TRANSMEMBRANE PROTEIN YCAP"/>
    <property type="match status" value="1"/>
</dbReference>
<reference evidence="9 10" key="1">
    <citation type="submission" date="2024-09" db="EMBL/GenBank/DDBJ databases">
        <authorList>
            <person name="Sun Q."/>
            <person name="Mori K."/>
        </authorList>
    </citation>
    <scope>NUCLEOTIDE SEQUENCE [LARGE SCALE GENOMIC DNA]</scope>
    <source>
        <strain evidence="9 10">CGMCC 1.9126</strain>
    </source>
</reference>
<keyword evidence="3" id="KW-1003">Cell membrane</keyword>
<evidence type="ECO:0000256" key="5">
    <source>
        <dbReference type="ARBA" id="ARBA00022989"/>
    </source>
</evidence>
<evidence type="ECO:0000259" key="8">
    <source>
        <dbReference type="Pfam" id="PF04239"/>
    </source>
</evidence>
<feature type="transmembrane region" description="Helical" evidence="7">
    <location>
        <begin position="63"/>
        <end position="81"/>
    </location>
</feature>
<dbReference type="Gene3D" id="3.30.240.20">
    <property type="entry name" value="bsu07140 like domains"/>
    <property type="match status" value="2"/>
</dbReference>
<feature type="transmembrane region" description="Helical" evidence="7">
    <location>
        <begin position="6"/>
        <end position="26"/>
    </location>
</feature>
<comment type="caution">
    <text evidence="9">The sequence shown here is derived from an EMBL/GenBank/DDBJ whole genome shotgun (WGS) entry which is preliminary data.</text>
</comment>
<evidence type="ECO:0000256" key="7">
    <source>
        <dbReference type="SAM" id="Phobius"/>
    </source>
</evidence>
<dbReference type="EMBL" id="JBHLUU010000015">
    <property type="protein sequence ID" value="MFC0474314.1"/>
    <property type="molecule type" value="Genomic_DNA"/>
</dbReference>
<dbReference type="Proteomes" id="UP001589738">
    <property type="component" value="Unassembled WGS sequence"/>
</dbReference>
<dbReference type="InterPro" id="IPR007353">
    <property type="entry name" value="DUF421"/>
</dbReference>
<feature type="domain" description="YetF C-terminal" evidence="8">
    <location>
        <begin position="82"/>
        <end position="201"/>
    </location>
</feature>